<name>A0A0M0LQS7_9EUKA</name>
<evidence type="ECO:0000313" key="2">
    <source>
        <dbReference type="Proteomes" id="UP000037460"/>
    </source>
</evidence>
<gene>
    <name evidence="1" type="ORF">Ctob_012139</name>
</gene>
<proteinExistence type="predicted"/>
<keyword evidence="2" id="KW-1185">Reference proteome</keyword>
<organism evidence="1 2">
    <name type="scientific">Chrysochromulina tobinii</name>
    <dbReference type="NCBI Taxonomy" id="1460289"/>
    <lineage>
        <taxon>Eukaryota</taxon>
        <taxon>Haptista</taxon>
        <taxon>Haptophyta</taxon>
        <taxon>Prymnesiophyceae</taxon>
        <taxon>Prymnesiales</taxon>
        <taxon>Chrysochromulinaceae</taxon>
        <taxon>Chrysochromulina</taxon>
    </lineage>
</organism>
<reference evidence="2" key="1">
    <citation type="journal article" date="2015" name="PLoS Genet.">
        <title>Genome Sequence and Transcriptome Analyses of Chrysochromulina tobin: Metabolic Tools for Enhanced Algal Fitness in the Prominent Order Prymnesiales (Haptophyceae).</title>
        <authorList>
            <person name="Hovde B.T."/>
            <person name="Deodato C.R."/>
            <person name="Hunsperger H.M."/>
            <person name="Ryken S.A."/>
            <person name="Yost W."/>
            <person name="Jha R.K."/>
            <person name="Patterson J."/>
            <person name="Monnat R.J. Jr."/>
            <person name="Barlow S.B."/>
            <person name="Starkenburg S.R."/>
            <person name="Cattolico R.A."/>
        </authorList>
    </citation>
    <scope>NUCLEOTIDE SEQUENCE</scope>
    <source>
        <strain evidence="2">CCMP291</strain>
    </source>
</reference>
<dbReference type="AlphaFoldDB" id="A0A0M0LQS7"/>
<comment type="caution">
    <text evidence="1">The sequence shown here is derived from an EMBL/GenBank/DDBJ whole genome shotgun (WGS) entry which is preliminary data.</text>
</comment>
<evidence type="ECO:0000313" key="1">
    <source>
        <dbReference type="EMBL" id="KOO53078.1"/>
    </source>
</evidence>
<dbReference type="EMBL" id="JWZX01000392">
    <property type="protein sequence ID" value="KOO53078.1"/>
    <property type="molecule type" value="Genomic_DNA"/>
</dbReference>
<protein>
    <submittedName>
        <fullName evidence="1">Uncharacterized protein</fullName>
    </submittedName>
</protein>
<accession>A0A0M0LQS7</accession>
<sequence>MVRMVRVVAMTAARAATTSACAGGAATPSTEATEPAALEAPPNVLPDVVENIRLNVSDELLDPLFSLELLLEELEVN</sequence>
<dbReference type="Proteomes" id="UP000037460">
    <property type="component" value="Unassembled WGS sequence"/>
</dbReference>